<proteinExistence type="predicted"/>
<evidence type="ECO:0000313" key="2">
    <source>
        <dbReference type="EnsemblPlants" id="ONIVA02G34150.1"/>
    </source>
</evidence>
<feature type="compositionally biased region" description="Basic and acidic residues" evidence="1">
    <location>
        <begin position="1"/>
        <end position="19"/>
    </location>
</feature>
<dbReference type="EnsemblPlants" id="ONIVA02G34150.1">
    <property type="protein sequence ID" value="ONIVA02G34150.1"/>
    <property type="gene ID" value="ONIVA02G34150"/>
</dbReference>
<evidence type="ECO:0000313" key="3">
    <source>
        <dbReference type="Proteomes" id="UP000006591"/>
    </source>
</evidence>
<feature type="region of interest" description="Disordered" evidence="1">
    <location>
        <begin position="1"/>
        <end position="58"/>
    </location>
</feature>
<dbReference type="HOGENOM" id="CLU_2281970_0_0_1"/>
<accession>A0A0E0GCM1</accession>
<dbReference type="AlphaFoldDB" id="A0A0E0GCM1"/>
<feature type="region of interest" description="Disordered" evidence="1">
    <location>
        <begin position="71"/>
        <end position="92"/>
    </location>
</feature>
<reference evidence="2" key="2">
    <citation type="submission" date="2018-04" db="EMBL/GenBank/DDBJ databases">
        <title>OnivRS2 (Oryza nivara Reference Sequence Version 2).</title>
        <authorList>
            <person name="Zhang J."/>
            <person name="Kudrna D."/>
            <person name="Lee S."/>
            <person name="Talag J."/>
            <person name="Rajasekar S."/>
            <person name="Welchert J."/>
            <person name="Hsing Y.-I."/>
            <person name="Wing R.A."/>
        </authorList>
    </citation>
    <scope>NUCLEOTIDE SEQUENCE [LARGE SCALE GENOMIC DNA]</scope>
    <source>
        <strain evidence="2">SL10</strain>
    </source>
</reference>
<keyword evidence="3" id="KW-1185">Reference proteome</keyword>
<evidence type="ECO:0008006" key="4">
    <source>
        <dbReference type="Google" id="ProtNLM"/>
    </source>
</evidence>
<organism evidence="2">
    <name type="scientific">Oryza nivara</name>
    <name type="common">Indian wild rice</name>
    <name type="synonym">Oryza sativa f. spontanea</name>
    <dbReference type="NCBI Taxonomy" id="4536"/>
    <lineage>
        <taxon>Eukaryota</taxon>
        <taxon>Viridiplantae</taxon>
        <taxon>Streptophyta</taxon>
        <taxon>Embryophyta</taxon>
        <taxon>Tracheophyta</taxon>
        <taxon>Spermatophyta</taxon>
        <taxon>Magnoliopsida</taxon>
        <taxon>Liliopsida</taxon>
        <taxon>Poales</taxon>
        <taxon>Poaceae</taxon>
        <taxon>BOP clade</taxon>
        <taxon>Oryzoideae</taxon>
        <taxon>Oryzeae</taxon>
        <taxon>Oryzinae</taxon>
        <taxon>Oryza</taxon>
    </lineage>
</organism>
<sequence length="102" mass="10533">MDKRVGSPHESIGRAREKGSPSLLLQRPPSHLPPGAPATAPRGGVGEEADDNPRGGALVMPSVATVKAVASGESAQTPSSVEGREGRGLCGPHMIDATQWRF</sequence>
<name>A0A0E0GCM1_ORYNI</name>
<dbReference type="Gramene" id="ONIVA02G34150.1">
    <property type="protein sequence ID" value="ONIVA02G34150.1"/>
    <property type="gene ID" value="ONIVA02G34150"/>
</dbReference>
<dbReference type="Proteomes" id="UP000006591">
    <property type="component" value="Chromosome 2"/>
</dbReference>
<evidence type="ECO:0000256" key="1">
    <source>
        <dbReference type="SAM" id="MobiDB-lite"/>
    </source>
</evidence>
<protein>
    <recommendedName>
        <fullName evidence="4">DUF834 domain-containing protein</fullName>
    </recommendedName>
</protein>
<reference evidence="2" key="1">
    <citation type="submission" date="2015-04" db="UniProtKB">
        <authorList>
            <consortium name="EnsemblPlants"/>
        </authorList>
    </citation>
    <scope>IDENTIFICATION</scope>
    <source>
        <strain evidence="2">SL10</strain>
    </source>
</reference>